<feature type="site" description="Positions MEP for the nucleophilic attack" evidence="3">
    <location>
        <position position="149"/>
    </location>
</feature>
<comment type="caution">
    <text evidence="4">The sequence shown here is derived from an EMBL/GenBank/DDBJ whole genome shotgun (WGS) entry which is preliminary data.</text>
</comment>
<sequence>MNTFIITAGGIGKRMESDLPKQFLLLKGKPVLLRTLERFYEADPTAQIFITLPNDWIDYWNELLSKYHCQIPHEIIAGGIERYDSVNNALKKSTGTIIGVHDGVRPLVSLKTIKACIAGATQKGSGVPCLPAKESIRKITPEGSSSCIRREYVLVQTPQCFSAELLKKAYQLPYHSAITDDASLVEESGGIIHLVEGNEENIKITTPVDMKMAESFL</sequence>
<dbReference type="CDD" id="cd02516">
    <property type="entry name" value="CDP-ME_synthetase"/>
    <property type="match status" value="1"/>
</dbReference>
<proteinExistence type="inferred from homology"/>
<organism evidence="4 5">
    <name type="scientific">Taishania pollutisoli</name>
    <dbReference type="NCBI Taxonomy" id="2766479"/>
    <lineage>
        <taxon>Bacteria</taxon>
        <taxon>Pseudomonadati</taxon>
        <taxon>Bacteroidota</taxon>
        <taxon>Flavobacteriia</taxon>
        <taxon>Flavobacteriales</taxon>
        <taxon>Crocinitomicaceae</taxon>
        <taxon>Taishania</taxon>
    </lineage>
</organism>
<dbReference type="GO" id="GO:0050518">
    <property type="term" value="F:2-C-methyl-D-erythritol 4-phosphate cytidylyltransferase activity"/>
    <property type="evidence" value="ECO:0007669"/>
    <property type="project" value="UniProtKB-UniRule"/>
</dbReference>
<dbReference type="AlphaFoldDB" id="A0A8J6P782"/>
<dbReference type="InterPro" id="IPR001228">
    <property type="entry name" value="IspD"/>
</dbReference>
<gene>
    <name evidence="3" type="primary">ispD</name>
    <name evidence="4" type="ORF">H9Y05_12595</name>
</gene>
<evidence type="ECO:0000256" key="1">
    <source>
        <dbReference type="ARBA" id="ARBA00022679"/>
    </source>
</evidence>
<protein>
    <recommendedName>
        <fullName evidence="3">2-C-methyl-D-erythritol 4-phosphate cytidylyltransferase</fullName>
        <ecNumber evidence="3">2.7.7.60</ecNumber>
    </recommendedName>
    <alternativeName>
        <fullName evidence="3">4-diphosphocytidyl-2C-methyl-D-erythritol synthase</fullName>
    </alternativeName>
    <alternativeName>
        <fullName evidence="3">MEP cytidylyltransferase</fullName>
        <shortName evidence="3">MCT</shortName>
    </alternativeName>
</protein>
<dbReference type="InterPro" id="IPR029044">
    <property type="entry name" value="Nucleotide-diphossugar_trans"/>
</dbReference>
<evidence type="ECO:0000313" key="5">
    <source>
        <dbReference type="Proteomes" id="UP000652681"/>
    </source>
</evidence>
<dbReference type="InterPro" id="IPR034683">
    <property type="entry name" value="IspD/TarI"/>
</dbReference>
<dbReference type="HAMAP" id="MF_00108">
    <property type="entry name" value="IspD"/>
    <property type="match status" value="1"/>
</dbReference>
<dbReference type="GO" id="GO:0019288">
    <property type="term" value="P:isopentenyl diphosphate biosynthetic process, methylerythritol 4-phosphate pathway"/>
    <property type="evidence" value="ECO:0007669"/>
    <property type="project" value="UniProtKB-UniRule"/>
</dbReference>
<dbReference type="PANTHER" id="PTHR32125:SF4">
    <property type="entry name" value="2-C-METHYL-D-ERYTHRITOL 4-PHOSPHATE CYTIDYLYLTRANSFERASE, CHLOROPLASTIC"/>
    <property type="match status" value="1"/>
</dbReference>
<dbReference type="Proteomes" id="UP000652681">
    <property type="component" value="Unassembled WGS sequence"/>
</dbReference>
<dbReference type="UniPathway" id="UPA00056">
    <property type="reaction ID" value="UER00093"/>
</dbReference>
<dbReference type="Gene3D" id="3.90.550.10">
    <property type="entry name" value="Spore Coat Polysaccharide Biosynthesis Protein SpsA, Chain A"/>
    <property type="match status" value="1"/>
</dbReference>
<reference evidence="4" key="1">
    <citation type="submission" date="2020-09" db="EMBL/GenBank/DDBJ databases">
        <title>Taishania pollutisoli gen. nov., sp. nov., Isolated from Tetrabromobisphenol A-Contaminated Soil.</title>
        <authorList>
            <person name="Chen Q."/>
        </authorList>
    </citation>
    <scope>NUCLEOTIDE SEQUENCE</scope>
    <source>
        <strain evidence="4">CZZ-1</strain>
    </source>
</reference>
<comment type="similarity">
    <text evidence="3">Belongs to the IspD/TarI cytidylyltransferase family. IspD subfamily.</text>
</comment>
<keyword evidence="3" id="KW-0414">Isoprene biosynthesis</keyword>
<feature type="site" description="Positions MEP for the nucleophilic attack" evidence="3">
    <location>
        <position position="203"/>
    </location>
</feature>
<keyword evidence="1 3" id="KW-0808">Transferase</keyword>
<evidence type="ECO:0000313" key="4">
    <source>
        <dbReference type="EMBL" id="MBC9813309.1"/>
    </source>
</evidence>
<feature type="site" description="Transition state stabilizer" evidence="3">
    <location>
        <position position="21"/>
    </location>
</feature>
<dbReference type="EMBL" id="JACVEL010000009">
    <property type="protein sequence ID" value="MBC9813309.1"/>
    <property type="molecule type" value="Genomic_DNA"/>
</dbReference>
<dbReference type="RefSeq" id="WP_216714492.1">
    <property type="nucleotide sequence ID" value="NZ_JACVEL010000009.1"/>
</dbReference>
<dbReference type="EC" id="2.7.7.60" evidence="3"/>
<comment type="catalytic activity">
    <reaction evidence="3">
        <text>2-C-methyl-D-erythritol 4-phosphate + CTP + H(+) = 4-CDP-2-C-methyl-D-erythritol + diphosphate</text>
        <dbReference type="Rhea" id="RHEA:13429"/>
        <dbReference type="ChEBI" id="CHEBI:15378"/>
        <dbReference type="ChEBI" id="CHEBI:33019"/>
        <dbReference type="ChEBI" id="CHEBI:37563"/>
        <dbReference type="ChEBI" id="CHEBI:57823"/>
        <dbReference type="ChEBI" id="CHEBI:58262"/>
        <dbReference type="EC" id="2.7.7.60"/>
    </reaction>
</comment>
<accession>A0A8J6P782</accession>
<feature type="site" description="Transition state stabilizer" evidence="3">
    <location>
        <position position="14"/>
    </location>
</feature>
<comment type="function">
    <text evidence="3">Catalyzes the formation of 4-diphosphocytidyl-2-C-methyl-D-erythritol from CTP and 2-C-methyl-D-erythritol 4-phosphate (MEP).</text>
</comment>
<dbReference type="SUPFAM" id="SSF53448">
    <property type="entry name" value="Nucleotide-diphospho-sugar transferases"/>
    <property type="match status" value="1"/>
</dbReference>
<comment type="pathway">
    <text evidence="3">Isoprenoid biosynthesis; isopentenyl diphosphate biosynthesis via DXP pathway; isopentenyl diphosphate from 1-deoxy-D-xylulose 5-phosphate: step 2/6.</text>
</comment>
<name>A0A8J6P782_9FLAO</name>
<dbReference type="InterPro" id="IPR050088">
    <property type="entry name" value="IspD/TarI_cytidylyltransf_bact"/>
</dbReference>
<dbReference type="FunFam" id="3.90.550.10:FF:000003">
    <property type="entry name" value="2-C-methyl-D-erythritol 4-phosphate cytidylyltransferase"/>
    <property type="match status" value="1"/>
</dbReference>
<dbReference type="NCBIfam" id="NF001186">
    <property type="entry name" value="PRK00155.2-3"/>
    <property type="match status" value="1"/>
</dbReference>
<dbReference type="PANTHER" id="PTHR32125">
    <property type="entry name" value="2-C-METHYL-D-ERYTHRITOL 4-PHOSPHATE CYTIDYLYLTRANSFERASE, CHLOROPLASTIC"/>
    <property type="match status" value="1"/>
</dbReference>
<evidence type="ECO:0000256" key="3">
    <source>
        <dbReference type="HAMAP-Rule" id="MF_00108"/>
    </source>
</evidence>
<keyword evidence="5" id="KW-1185">Reference proteome</keyword>
<evidence type="ECO:0000256" key="2">
    <source>
        <dbReference type="ARBA" id="ARBA00022695"/>
    </source>
</evidence>
<dbReference type="Pfam" id="PF01128">
    <property type="entry name" value="IspD"/>
    <property type="match status" value="1"/>
</dbReference>
<keyword evidence="2 3" id="KW-0548">Nucleotidyltransferase</keyword>